<feature type="domain" description="HTH tetR-type" evidence="5">
    <location>
        <begin position="13"/>
        <end position="73"/>
    </location>
</feature>
<dbReference type="HOGENOM" id="CLU_069356_2_3_11"/>
<name>K0JS09_SACES</name>
<gene>
    <name evidence="6" type="ordered locus">BN6_31610</name>
</gene>
<keyword evidence="3" id="KW-0804">Transcription</keyword>
<evidence type="ECO:0000259" key="5">
    <source>
        <dbReference type="PROSITE" id="PS50977"/>
    </source>
</evidence>
<dbReference type="PANTHER" id="PTHR30055:SF238">
    <property type="entry name" value="MYCOFACTOCIN BIOSYNTHESIS TRANSCRIPTIONAL REGULATOR MFTR-RELATED"/>
    <property type="match status" value="1"/>
</dbReference>
<dbReference type="InterPro" id="IPR001647">
    <property type="entry name" value="HTH_TetR"/>
</dbReference>
<dbReference type="InterPro" id="IPR009057">
    <property type="entry name" value="Homeodomain-like_sf"/>
</dbReference>
<dbReference type="PROSITE" id="PS50977">
    <property type="entry name" value="HTH_TETR_2"/>
    <property type="match status" value="1"/>
</dbReference>
<dbReference type="GO" id="GO:0003700">
    <property type="term" value="F:DNA-binding transcription factor activity"/>
    <property type="evidence" value="ECO:0007669"/>
    <property type="project" value="TreeGrafter"/>
</dbReference>
<dbReference type="AlphaFoldDB" id="K0JS09"/>
<evidence type="ECO:0000313" key="6">
    <source>
        <dbReference type="EMBL" id="CCH30465.1"/>
    </source>
</evidence>
<protein>
    <submittedName>
        <fullName evidence="6">Transcriptional regulator, TetR family</fullName>
    </submittedName>
</protein>
<dbReference type="Gene3D" id="1.10.10.60">
    <property type="entry name" value="Homeodomain-like"/>
    <property type="match status" value="1"/>
</dbReference>
<keyword evidence="1" id="KW-0805">Transcription regulation</keyword>
<dbReference type="RefSeq" id="WP_015100577.1">
    <property type="nucleotide sequence ID" value="NC_019673.1"/>
</dbReference>
<evidence type="ECO:0000256" key="2">
    <source>
        <dbReference type="ARBA" id="ARBA00023125"/>
    </source>
</evidence>
<feature type="DNA-binding region" description="H-T-H motif" evidence="4">
    <location>
        <begin position="36"/>
        <end position="55"/>
    </location>
</feature>
<accession>K0JS09</accession>
<dbReference type="PANTHER" id="PTHR30055">
    <property type="entry name" value="HTH-TYPE TRANSCRIPTIONAL REGULATOR RUTR"/>
    <property type="match status" value="1"/>
</dbReference>
<dbReference type="PATRIC" id="fig|1179773.3.peg.3160"/>
<keyword evidence="2 4" id="KW-0238">DNA-binding</keyword>
<dbReference type="STRING" id="1179773.BN6_31610"/>
<dbReference type="GO" id="GO:0000976">
    <property type="term" value="F:transcription cis-regulatory region binding"/>
    <property type="evidence" value="ECO:0007669"/>
    <property type="project" value="TreeGrafter"/>
</dbReference>
<evidence type="ECO:0000256" key="4">
    <source>
        <dbReference type="PROSITE-ProRule" id="PRU00335"/>
    </source>
</evidence>
<dbReference type="InterPro" id="IPR041347">
    <property type="entry name" value="MftR_C"/>
</dbReference>
<dbReference type="Pfam" id="PF00440">
    <property type="entry name" value="TetR_N"/>
    <property type="match status" value="1"/>
</dbReference>
<dbReference type="Gene3D" id="1.10.357.10">
    <property type="entry name" value="Tetracycline Repressor, domain 2"/>
    <property type="match status" value="1"/>
</dbReference>
<dbReference type="KEGG" id="sesp:BN6_31610"/>
<dbReference type="eggNOG" id="COG1309">
    <property type="taxonomic scope" value="Bacteria"/>
</dbReference>
<organism evidence="6 7">
    <name type="scientific">Saccharothrix espanaensis (strain ATCC 51144 / DSM 44229 / JCM 9112 / NBRC 15066 / NRRL 15764)</name>
    <dbReference type="NCBI Taxonomy" id="1179773"/>
    <lineage>
        <taxon>Bacteria</taxon>
        <taxon>Bacillati</taxon>
        <taxon>Actinomycetota</taxon>
        <taxon>Actinomycetes</taxon>
        <taxon>Pseudonocardiales</taxon>
        <taxon>Pseudonocardiaceae</taxon>
        <taxon>Saccharothrix</taxon>
    </lineage>
</organism>
<reference evidence="6 7" key="1">
    <citation type="journal article" date="2012" name="BMC Genomics">
        <title>Complete genome sequence of Saccharothrix espanaensis DSM 44229T and comparison to the other completely sequenced Pseudonocardiaceae.</title>
        <authorList>
            <person name="Strobel T."/>
            <person name="Al-Dilaimi A."/>
            <person name="Blom J."/>
            <person name="Gessner A."/>
            <person name="Kalinowski J."/>
            <person name="Luzhetska M."/>
            <person name="Puhler A."/>
            <person name="Szczepanowski R."/>
            <person name="Bechthold A."/>
            <person name="Ruckert C."/>
        </authorList>
    </citation>
    <scope>NUCLEOTIDE SEQUENCE [LARGE SCALE GENOMIC DNA]</scope>
    <source>
        <strain evidence="7">ATCC 51144 / DSM 44229 / JCM 9112 / NBRC 15066 / NRRL 15764</strain>
    </source>
</reference>
<dbReference type="BioCyc" id="SESP1179773:BN6_RS15375-MONOMER"/>
<dbReference type="EMBL" id="HE804045">
    <property type="protein sequence ID" value="CCH30465.1"/>
    <property type="molecule type" value="Genomic_DNA"/>
</dbReference>
<evidence type="ECO:0000313" key="7">
    <source>
        <dbReference type="Proteomes" id="UP000006281"/>
    </source>
</evidence>
<dbReference type="Proteomes" id="UP000006281">
    <property type="component" value="Chromosome"/>
</dbReference>
<keyword evidence="7" id="KW-1185">Reference proteome</keyword>
<dbReference type="OrthoDB" id="3296001at2"/>
<sequence length="203" mass="22208">MDERLGLRERKKLETRQALSWAALRLAVERGLENVLVEDIAASAGVSSRTFNNYFSSKAEAITSRHLDRGRQLADHVRRRPPGETVWESILEAALAQYAPNDRLPDPEWTAGVRLMTSEPALIGEFLRASSVIERELAEAIAERTRTNVAVDLYPRLVAASVGAAIEVATDRWLTADPPILLGPLVHDALTQVAAGLPDPQAG</sequence>
<dbReference type="InterPro" id="IPR050109">
    <property type="entry name" value="HTH-type_TetR-like_transc_reg"/>
</dbReference>
<dbReference type="Pfam" id="PF17754">
    <property type="entry name" value="TetR_C_14"/>
    <property type="match status" value="1"/>
</dbReference>
<dbReference type="SUPFAM" id="SSF46689">
    <property type="entry name" value="Homeodomain-like"/>
    <property type="match status" value="1"/>
</dbReference>
<proteinExistence type="predicted"/>
<evidence type="ECO:0000256" key="3">
    <source>
        <dbReference type="ARBA" id="ARBA00023163"/>
    </source>
</evidence>
<evidence type="ECO:0000256" key="1">
    <source>
        <dbReference type="ARBA" id="ARBA00023015"/>
    </source>
</evidence>